<evidence type="ECO:0000313" key="2">
    <source>
        <dbReference type="Proteomes" id="UP001138500"/>
    </source>
</evidence>
<evidence type="ECO:0000313" key="1">
    <source>
        <dbReference type="EMBL" id="KAH9842264.1"/>
    </source>
</evidence>
<dbReference type="Proteomes" id="UP001138500">
    <property type="component" value="Unassembled WGS sequence"/>
</dbReference>
<gene>
    <name evidence="1" type="ORF">Tdes44962_MAKER07641</name>
</gene>
<name>A0A9W7SYG3_9PEZI</name>
<accession>A0A9W7SYG3</accession>
<proteinExistence type="predicted"/>
<sequence>MVTEQDLQHIYWNHHILGRTLAIQIAAQVVRYQCLRREHIADFQCIDEQRLKQAENVADQVMMIRRRNRSYQPTQEQLNAVYDAGMVWVDYSLGRYGLMSRVEYRNYSSVALAKTELLRRKSVVEQTEATRRGISKRQCCVVM</sequence>
<dbReference type="EMBL" id="RIBY02000435">
    <property type="protein sequence ID" value="KAH9842264.1"/>
    <property type="molecule type" value="Genomic_DNA"/>
</dbReference>
<protein>
    <submittedName>
        <fullName evidence="1">Uncharacterized protein</fullName>
    </submittedName>
</protein>
<reference evidence="1 2" key="1">
    <citation type="journal article" date="2018" name="IMA Fungus">
        <title>IMA Genome-F 10: Nine draft genome sequences of Claviceps purpurea s.lat., including C. arundinis, C. humidiphila, and C. cf. spartinae, pseudomolecules for the pitch canker pathogen Fusarium circinatum, draft genome of Davidsoniella eucalypti, Grosmannia galeiformis, Quambalaria eucalypti, and Teratosphaeria destructans.</title>
        <authorList>
            <person name="Wingfield B.D."/>
            <person name="Liu M."/>
            <person name="Nguyen H.D."/>
            <person name="Lane F.A."/>
            <person name="Morgan S.W."/>
            <person name="De Vos L."/>
            <person name="Wilken P.M."/>
            <person name="Duong T.A."/>
            <person name="Aylward J."/>
            <person name="Coetzee M.P."/>
            <person name="Dadej K."/>
            <person name="De Beer Z.W."/>
            <person name="Findlay W."/>
            <person name="Havenga M."/>
            <person name="Kolarik M."/>
            <person name="Menzies J.G."/>
            <person name="Naidoo K."/>
            <person name="Pochopski O."/>
            <person name="Shoukouhi P."/>
            <person name="Santana Q.C."/>
            <person name="Seifert K.A."/>
            <person name="Soal N."/>
            <person name="Steenkamp E.T."/>
            <person name="Tatham C.T."/>
            <person name="van der Nest M.A."/>
            <person name="Wingfield M.J."/>
        </authorList>
    </citation>
    <scope>NUCLEOTIDE SEQUENCE [LARGE SCALE GENOMIC DNA]</scope>
    <source>
        <strain evidence="1">CMW44962</strain>
    </source>
</reference>
<reference evidence="1 2" key="2">
    <citation type="journal article" date="2021" name="Curr. Genet.">
        <title>Genetic response to nitrogen starvation in the aggressive Eucalyptus foliar pathogen Teratosphaeria destructans.</title>
        <authorList>
            <person name="Havenga M."/>
            <person name="Wingfield B.D."/>
            <person name="Wingfield M.J."/>
            <person name="Dreyer L.L."/>
            <person name="Roets F."/>
            <person name="Aylward J."/>
        </authorList>
    </citation>
    <scope>NUCLEOTIDE SEQUENCE [LARGE SCALE GENOMIC DNA]</scope>
    <source>
        <strain evidence="1">CMW44962</strain>
    </source>
</reference>
<organism evidence="1 2">
    <name type="scientific">Teratosphaeria destructans</name>
    <dbReference type="NCBI Taxonomy" id="418781"/>
    <lineage>
        <taxon>Eukaryota</taxon>
        <taxon>Fungi</taxon>
        <taxon>Dikarya</taxon>
        <taxon>Ascomycota</taxon>
        <taxon>Pezizomycotina</taxon>
        <taxon>Dothideomycetes</taxon>
        <taxon>Dothideomycetidae</taxon>
        <taxon>Mycosphaerellales</taxon>
        <taxon>Teratosphaeriaceae</taxon>
        <taxon>Teratosphaeria</taxon>
    </lineage>
</organism>
<comment type="caution">
    <text evidence="1">The sequence shown here is derived from an EMBL/GenBank/DDBJ whole genome shotgun (WGS) entry which is preliminary data.</text>
</comment>
<dbReference type="AlphaFoldDB" id="A0A9W7SYG3"/>
<keyword evidence="2" id="KW-1185">Reference proteome</keyword>
<dbReference type="OrthoDB" id="10387915at2759"/>